<feature type="transmembrane region" description="Helical" evidence="2">
    <location>
        <begin position="47"/>
        <end position="70"/>
    </location>
</feature>
<protein>
    <submittedName>
        <fullName evidence="4">DedA family protein</fullName>
    </submittedName>
</protein>
<dbReference type="InterPro" id="IPR032816">
    <property type="entry name" value="VTT_dom"/>
</dbReference>
<keyword evidence="2" id="KW-0472">Membrane</keyword>
<dbReference type="Pfam" id="PF09335">
    <property type="entry name" value="VTT_dom"/>
    <property type="match status" value="1"/>
</dbReference>
<keyword evidence="2" id="KW-1133">Transmembrane helix</keyword>
<gene>
    <name evidence="4" type="ORF">IC620_00095</name>
</gene>
<evidence type="ECO:0000256" key="2">
    <source>
        <dbReference type="SAM" id="Phobius"/>
    </source>
</evidence>
<evidence type="ECO:0000313" key="5">
    <source>
        <dbReference type="Proteomes" id="UP000661691"/>
    </source>
</evidence>
<evidence type="ECO:0000256" key="1">
    <source>
        <dbReference type="ARBA" id="ARBA00010792"/>
    </source>
</evidence>
<evidence type="ECO:0000259" key="3">
    <source>
        <dbReference type="Pfam" id="PF09335"/>
    </source>
</evidence>
<feature type="domain" description="VTT" evidence="3">
    <location>
        <begin position="29"/>
        <end position="154"/>
    </location>
</feature>
<sequence>MDELIRFILESLISLGYLGIVLGLMVEVIPSEIVLAFAGFLVGQGELSFVGAVVAGTIGGVLAQLFLYGISYYGGRPLLNKYGKYILIQQQHLAISEAWFHRYGTGVIFGARFIPVVRHAISIPAGLAKMSVIRFTVLTTLAVIPWSIFFIWLGKVLGNNWGEIRAVSSPYIVPVAIGAFVLLVLYIMIKRYYGDGVSS</sequence>
<feature type="transmembrane region" description="Helical" evidence="2">
    <location>
        <begin position="171"/>
        <end position="189"/>
    </location>
</feature>
<dbReference type="InterPro" id="IPR051311">
    <property type="entry name" value="DedA_domain"/>
</dbReference>
<evidence type="ECO:0000313" key="4">
    <source>
        <dbReference type="EMBL" id="MBD1370760.1"/>
    </source>
</evidence>
<comment type="caution">
    <text evidence="4">The sequence shown here is derived from an EMBL/GenBank/DDBJ whole genome shotgun (WGS) entry which is preliminary data.</text>
</comment>
<reference evidence="4" key="1">
    <citation type="submission" date="2020-09" db="EMBL/GenBank/DDBJ databases">
        <title>A novel bacterium of genus Hazenella, isolated from South China Sea.</title>
        <authorList>
            <person name="Huang H."/>
            <person name="Mo K."/>
            <person name="Hu Y."/>
        </authorList>
    </citation>
    <scope>NUCLEOTIDE SEQUENCE</scope>
    <source>
        <strain evidence="4">IB182357</strain>
    </source>
</reference>
<feature type="transmembrane region" description="Helical" evidence="2">
    <location>
        <begin position="132"/>
        <end position="151"/>
    </location>
</feature>
<dbReference type="AlphaFoldDB" id="A0A926N968"/>
<comment type="similarity">
    <text evidence="1">Belongs to the DedA family.</text>
</comment>
<keyword evidence="5" id="KW-1185">Reference proteome</keyword>
<dbReference type="EMBL" id="JACXAH010000001">
    <property type="protein sequence ID" value="MBD1370760.1"/>
    <property type="molecule type" value="Genomic_DNA"/>
</dbReference>
<dbReference type="PANTHER" id="PTHR42709">
    <property type="entry name" value="ALKALINE PHOSPHATASE LIKE PROTEIN"/>
    <property type="match status" value="1"/>
</dbReference>
<keyword evidence="2" id="KW-0812">Transmembrane</keyword>
<dbReference type="PANTHER" id="PTHR42709:SF8">
    <property type="entry name" value="UNDECAPRENYL PHOSPHATE TRANSPORTER A"/>
    <property type="match status" value="1"/>
</dbReference>
<dbReference type="Proteomes" id="UP000661691">
    <property type="component" value="Unassembled WGS sequence"/>
</dbReference>
<name>A0A926N968_9BACL</name>
<dbReference type="RefSeq" id="WP_191139328.1">
    <property type="nucleotide sequence ID" value="NZ_JACXAG020000002.1"/>
</dbReference>
<proteinExistence type="inferred from homology"/>
<dbReference type="GO" id="GO:0005886">
    <property type="term" value="C:plasma membrane"/>
    <property type="evidence" value="ECO:0007669"/>
    <property type="project" value="TreeGrafter"/>
</dbReference>
<organism evidence="4 5">
    <name type="scientific">Polycladospora coralii</name>
    <dbReference type="NCBI Taxonomy" id="2771432"/>
    <lineage>
        <taxon>Bacteria</taxon>
        <taxon>Bacillati</taxon>
        <taxon>Bacillota</taxon>
        <taxon>Bacilli</taxon>
        <taxon>Bacillales</taxon>
        <taxon>Thermoactinomycetaceae</taxon>
        <taxon>Polycladospora</taxon>
    </lineage>
</organism>
<feature type="transmembrane region" description="Helical" evidence="2">
    <location>
        <begin position="12"/>
        <end position="41"/>
    </location>
</feature>
<accession>A0A926N968</accession>